<evidence type="ECO:0000256" key="7">
    <source>
        <dbReference type="ARBA" id="ARBA00022833"/>
    </source>
</evidence>
<feature type="domain" description="RING-type" evidence="10">
    <location>
        <begin position="310"/>
        <end position="351"/>
    </location>
</feature>
<accession>A0AAD1ZCX0</accession>
<dbReference type="CDD" id="cd16667">
    <property type="entry name" value="RING-H2_RNF126-like"/>
    <property type="match status" value="1"/>
</dbReference>
<keyword evidence="12" id="KW-1185">Reference proteome</keyword>
<dbReference type="SMART" id="SM00184">
    <property type="entry name" value="RING"/>
    <property type="match status" value="1"/>
</dbReference>
<protein>
    <recommendedName>
        <fullName evidence="2">RING-type E3 ubiquitin transferase</fullName>
        <ecNumber evidence="2">2.3.2.27</ecNumber>
    </recommendedName>
</protein>
<dbReference type="Pfam" id="PF14369">
    <property type="entry name" value="Zn_ribbon_19"/>
    <property type="match status" value="1"/>
</dbReference>
<dbReference type="FunFam" id="3.30.40.10:FF:000022">
    <property type="entry name" value="E3 ubiquitin-protein ligase RING1-like"/>
    <property type="match status" value="1"/>
</dbReference>
<comment type="catalytic activity">
    <reaction evidence="1">
        <text>S-ubiquitinyl-[E2 ubiquitin-conjugating enzyme]-L-cysteine + [acceptor protein]-L-lysine = [E2 ubiquitin-conjugating enzyme]-L-cysteine + N(6)-ubiquitinyl-[acceptor protein]-L-lysine.</text>
        <dbReference type="EC" id="2.3.2.27"/>
    </reaction>
</comment>
<evidence type="ECO:0000256" key="4">
    <source>
        <dbReference type="ARBA" id="ARBA00022723"/>
    </source>
</evidence>
<dbReference type="PROSITE" id="PS50089">
    <property type="entry name" value="ZF_RING_2"/>
    <property type="match status" value="1"/>
</dbReference>
<evidence type="ECO:0000256" key="6">
    <source>
        <dbReference type="ARBA" id="ARBA00022786"/>
    </source>
</evidence>
<feature type="compositionally biased region" description="Low complexity" evidence="9">
    <location>
        <begin position="369"/>
        <end position="384"/>
    </location>
</feature>
<dbReference type="SUPFAM" id="SSF57850">
    <property type="entry name" value="RING/U-box"/>
    <property type="match status" value="1"/>
</dbReference>
<organism evidence="11 12">
    <name type="scientific">Fraxinus pennsylvanica</name>
    <dbReference type="NCBI Taxonomy" id="56036"/>
    <lineage>
        <taxon>Eukaryota</taxon>
        <taxon>Viridiplantae</taxon>
        <taxon>Streptophyta</taxon>
        <taxon>Embryophyta</taxon>
        <taxon>Tracheophyta</taxon>
        <taxon>Spermatophyta</taxon>
        <taxon>Magnoliopsida</taxon>
        <taxon>eudicotyledons</taxon>
        <taxon>Gunneridae</taxon>
        <taxon>Pentapetalae</taxon>
        <taxon>asterids</taxon>
        <taxon>lamiids</taxon>
        <taxon>Lamiales</taxon>
        <taxon>Oleaceae</taxon>
        <taxon>Oleeae</taxon>
        <taxon>Fraxinus</taxon>
    </lineage>
</organism>
<evidence type="ECO:0000313" key="12">
    <source>
        <dbReference type="Proteomes" id="UP000834106"/>
    </source>
</evidence>
<dbReference type="PANTHER" id="PTHR15710:SF202">
    <property type="entry name" value="RING-TYPE E3 UBIQUITIN TRANSFERASE"/>
    <property type="match status" value="1"/>
</dbReference>
<evidence type="ECO:0000256" key="9">
    <source>
        <dbReference type="SAM" id="MobiDB-lite"/>
    </source>
</evidence>
<dbReference type="InterPro" id="IPR001841">
    <property type="entry name" value="Znf_RING"/>
</dbReference>
<evidence type="ECO:0000256" key="5">
    <source>
        <dbReference type="ARBA" id="ARBA00022771"/>
    </source>
</evidence>
<feature type="region of interest" description="Disordered" evidence="9">
    <location>
        <begin position="361"/>
        <end position="404"/>
    </location>
</feature>
<dbReference type="Gene3D" id="3.30.40.10">
    <property type="entry name" value="Zinc/RING finger domain, C3HC4 (zinc finger)"/>
    <property type="match status" value="1"/>
</dbReference>
<proteinExistence type="predicted"/>
<dbReference type="PANTHER" id="PTHR15710">
    <property type="entry name" value="E3 UBIQUITIN-PROTEIN LIGASE PRAJA"/>
    <property type="match status" value="1"/>
</dbReference>
<evidence type="ECO:0000256" key="3">
    <source>
        <dbReference type="ARBA" id="ARBA00022679"/>
    </source>
</evidence>
<evidence type="ECO:0000256" key="2">
    <source>
        <dbReference type="ARBA" id="ARBA00012483"/>
    </source>
</evidence>
<dbReference type="GO" id="GO:0005737">
    <property type="term" value="C:cytoplasm"/>
    <property type="evidence" value="ECO:0007669"/>
    <property type="project" value="TreeGrafter"/>
</dbReference>
<evidence type="ECO:0000313" key="11">
    <source>
        <dbReference type="EMBL" id="CAI9767408.1"/>
    </source>
</evidence>
<sequence>MKPQRSSSTVMNGRLFSARRREYSRVTLLRVRGSFRQSSLTVLETTTSDGNDAASAGDAPPMKCLNAGAVLPANRWCRVKVAMSSVDIPSNGGGGGDPRQYYCYQCERTVTIAPSPTGELNCPNCNGEFLEESDTAPPSNPNNSDFDDDINNSFFSDNFPPSAALGSFPFVFSSSSSTTSARGGASFPAGLGLEDLSTFLGGGGIDRSGRSANEFDPFTFLNNYISTLQSLGGNIQLVFEGPDGGEGVDLGLPTNLGDYFIGPGLEQLIQQLAENDPNRYGTPPASKSAMEGLPVIKITEEILSSDSSQCAVCKDSFELDEGAKQMPCKHIYHKDCILPWLELHNSCPVCRYELPTDDPDYENQKMGQSNSSNTNTNSNNNNNSGLGSVGGEQNGNNTNAHTPRTVERRFNISLPWLLRVEDQTRVLEEEGRRETTTAKGIAEKCSLCMYQIQHKGCRTTSIKICQF</sequence>
<evidence type="ECO:0000256" key="8">
    <source>
        <dbReference type="PROSITE-ProRule" id="PRU00175"/>
    </source>
</evidence>
<reference evidence="11" key="1">
    <citation type="submission" date="2023-05" db="EMBL/GenBank/DDBJ databases">
        <authorList>
            <person name="Huff M."/>
        </authorList>
    </citation>
    <scope>NUCLEOTIDE SEQUENCE</scope>
</reference>
<dbReference type="InterPro" id="IPR039525">
    <property type="entry name" value="RNF126-like_zinc-ribbon"/>
</dbReference>
<keyword evidence="7" id="KW-0862">Zinc</keyword>
<dbReference type="GO" id="GO:0061630">
    <property type="term" value="F:ubiquitin protein ligase activity"/>
    <property type="evidence" value="ECO:0007669"/>
    <property type="project" value="UniProtKB-EC"/>
</dbReference>
<keyword evidence="3" id="KW-0808">Transferase</keyword>
<keyword evidence="4" id="KW-0479">Metal-binding</keyword>
<name>A0AAD1ZCX0_9LAMI</name>
<dbReference type="EMBL" id="OU503044">
    <property type="protein sequence ID" value="CAI9767408.1"/>
    <property type="molecule type" value="Genomic_DNA"/>
</dbReference>
<evidence type="ECO:0000256" key="1">
    <source>
        <dbReference type="ARBA" id="ARBA00000900"/>
    </source>
</evidence>
<dbReference type="GO" id="GO:0016567">
    <property type="term" value="P:protein ubiquitination"/>
    <property type="evidence" value="ECO:0007669"/>
    <property type="project" value="TreeGrafter"/>
</dbReference>
<dbReference type="AlphaFoldDB" id="A0AAD1ZCX0"/>
<keyword evidence="5 8" id="KW-0863">Zinc-finger</keyword>
<dbReference type="Proteomes" id="UP000834106">
    <property type="component" value="Chromosome 9"/>
</dbReference>
<dbReference type="GO" id="GO:0008270">
    <property type="term" value="F:zinc ion binding"/>
    <property type="evidence" value="ECO:0007669"/>
    <property type="project" value="UniProtKB-KW"/>
</dbReference>
<dbReference type="InterPro" id="IPR013083">
    <property type="entry name" value="Znf_RING/FYVE/PHD"/>
</dbReference>
<keyword evidence="6" id="KW-0833">Ubl conjugation pathway</keyword>
<gene>
    <name evidence="11" type="ORF">FPE_LOCUS14838</name>
</gene>
<dbReference type="Pfam" id="PF13639">
    <property type="entry name" value="zf-RING_2"/>
    <property type="match status" value="1"/>
</dbReference>
<dbReference type="EC" id="2.3.2.27" evidence="2"/>
<evidence type="ECO:0000259" key="10">
    <source>
        <dbReference type="PROSITE" id="PS50089"/>
    </source>
</evidence>